<proteinExistence type="predicted"/>
<dbReference type="AlphaFoldDB" id="A0A1S3YND2"/>
<dbReference type="RefSeq" id="XP_016453806.1">
    <property type="nucleotide sequence ID" value="XM_016598320.1"/>
</dbReference>
<protein>
    <recommendedName>
        <fullName evidence="2">Retrotransposon Copia-like N-terminal domain-containing protein</fullName>
    </recommendedName>
</protein>
<organism evidence="1">
    <name type="scientific">Nicotiana tabacum</name>
    <name type="common">Common tobacco</name>
    <dbReference type="NCBI Taxonomy" id="4097"/>
    <lineage>
        <taxon>Eukaryota</taxon>
        <taxon>Viridiplantae</taxon>
        <taxon>Streptophyta</taxon>
        <taxon>Embryophyta</taxon>
        <taxon>Tracheophyta</taxon>
        <taxon>Spermatophyta</taxon>
        <taxon>Magnoliopsida</taxon>
        <taxon>eudicotyledons</taxon>
        <taxon>Gunneridae</taxon>
        <taxon>Pentapetalae</taxon>
        <taxon>asterids</taxon>
        <taxon>lamiids</taxon>
        <taxon>Solanales</taxon>
        <taxon>Solanaceae</taxon>
        <taxon>Nicotianoideae</taxon>
        <taxon>Nicotianeae</taxon>
        <taxon>Nicotiana</taxon>
    </lineage>
</organism>
<name>A0A1S3YND2_TOBAC</name>
<dbReference type="PANTHER" id="PTHR37610">
    <property type="entry name" value="CCHC-TYPE DOMAIN-CONTAINING PROTEIN"/>
    <property type="match status" value="1"/>
</dbReference>
<evidence type="ECO:0000313" key="1">
    <source>
        <dbReference type="RefSeq" id="XP_016453806.1"/>
    </source>
</evidence>
<dbReference type="PaxDb" id="4097-A0A1S3YND2"/>
<dbReference type="OrthoDB" id="1737256at2759"/>
<sequence>MIVSLSARNKIGFIDGTVLQPPENSPQFTQWDRCNNMVISWLTNSLTPKIAESVQYSSTAQSIWTQLNKSSCTCAAKSELQREDDENKLHQFLIWHNDTYIGVKSNLLMMQPPPSLDTTHKILLQDERQRQVSSPSQFHTDSDSFNAHLNNKFSGTPALLNSSIKEFPPGFKFTKGKRTTANVEVQGYPNSVGFQNTIESSHSPAEGSSKSEFLIPGLTKDQYSQLMMLL</sequence>
<evidence type="ECO:0008006" key="2">
    <source>
        <dbReference type="Google" id="ProtNLM"/>
    </source>
</evidence>
<gene>
    <name evidence="1" type="primary">LOC107778117</name>
</gene>
<accession>A0A1S3YND2</accession>
<dbReference type="KEGG" id="nta:107778117"/>
<reference evidence="1" key="1">
    <citation type="submission" date="2025-08" db="UniProtKB">
        <authorList>
            <consortium name="RefSeq"/>
        </authorList>
    </citation>
    <scope>IDENTIFICATION</scope>
</reference>
<dbReference type="PANTHER" id="PTHR37610:SF6">
    <property type="entry name" value="GAG-POLYPEPTIDE OF LTR COPIA-TYPE-RELATED"/>
    <property type="match status" value="1"/>
</dbReference>